<comment type="caution">
    <text evidence="1">The sequence shown here is derived from an EMBL/GenBank/DDBJ whole genome shotgun (WGS) entry which is preliminary data.</text>
</comment>
<reference evidence="1 2" key="1">
    <citation type="submission" date="2019-10" db="EMBL/GenBank/DDBJ databases">
        <title>Streptomyces smaragdinus sp. nov. and Streptomyces fabii sp. nov., isolated from the gut of fungus growing-termite Macrotermes natalensis.</title>
        <authorList>
            <person name="Schwitalla J."/>
            <person name="Benndorf R."/>
            <person name="Martin K."/>
            <person name="De Beer W."/>
            <person name="Kaster A.-K."/>
            <person name="Vollmers J."/>
            <person name="Poulsen M."/>
            <person name="Beemelmanns C."/>
        </authorList>
    </citation>
    <scope>NUCLEOTIDE SEQUENCE [LARGE SCALE GENOMIC DNA]</scope>
    <source>
        <strain evidence="1 2">RB5</strain>
    </source>
</reference>
<sequence>MSDVDFSRIASSLTDSEVARILERSGWEKFGGQETLYSRWRPRDSHHGRGVLLPENQSMADYRELFVQAISQIWDVGDASVKRILGRAVTSSPLGDEVRFHKEAHTISGTIPWPSGEDLYSAARRSMIVAAKSRKSRLPYYGNANSYIARSFLDSVLMGQTDVGSYVVTAYVPPDEVFTEKMIPAGSTVPLLGSHSGREITKGLMEVLQTTREAVDHFTSTGSSHGFIENVRGGLCYEITQAVRDLVRNSDGAEVSVEMHLAADLFAPPSVDRHTLAFTPADYPILEKAGNMLAATARPQNVTVIGTVTLLNRPTAGSPGVVRLDVMSGTPAKKMRVRLKVEDYDLAVDAHRDNLALKVSGRQEIEGRYYWLYEPTEVELIPLEGVDFARISEEPTLPFFGSEDE</sequence>
<evidence type="ECO:0000313" key="2">
    <source>
        <dbReference type="Proteomes" id="UP000466345"/>
    </source>
</evidence>
<keyword evidence="2" id="KW-1185">Reference proteome</keyword>
<dbReference type="Proteomes" id="UP000466345">
    <property type="component" value="Unassembled WGS sequence"/>
</dbReference>
<dbReference type="OrthoDB" id="4124583at2"/>
<dbReference type="EMBL" id="WEGJ01000019">
    <property type="protein sequence ID" value="MQY14240.1"/>
    <property type="molecule type" value="Genomic_DNA"/>
</dbReference>
<proteinExistence type="predicted"/>
<organism evidence="1 2">
    <name type="scientific">Streptomyces smaragdinus</name>
    <dbReference type="NCBI Taxonomy" id="2585196"/>
    <lineage>
        <taxon>Bacteria</taxon>
        <taxon>Bacillati</taxon>
        <taxon>Actinomycetota</taxon>
        <taxon>Actinomycetes</taxon>
        <taxon>Kitasatosporales</taxon>
        <taxon>Streptomycetaceae</taxon>
        <taxon>Streptomyces</taxon>
    </lineage>
</organism>
<evidence type="ECO:0000313" key="1">
    <source>
        <dbReference type="EMBL" id="MQY14240.1"/>
    </source>
</evidence>
<name>A0A7K0CL71_9ACTN</name>
<protein>
    <submittedName>
        <fullName evidence="1">Uncharacterized protein</fullName>
    </submittedName>
</protein>
<accession>A0A7K0CL71</accession>
<dbReference type="RefSeq" id="WP_153454718.1">
    <property type="nucleotide sequence ID" value="NZ_WEGJ01000019.1"/>
</dbReference>
<gene>
    <name evidence="1" type="ORF">SRB5_44020</name>
</gene>
<dbReference type="AlphaFoldDB" id="A0A7K0CL71"/>